<evidence type="ECO:0000256" key="5">
    <source>
        <dbReference type="ARBA" id="ARBA00022840"/>
    </source>
</evidence>
<feature type="compositionally biased region" description="Low complexity" evidence="7">
    <location>
        <begin position="338"/>
        <end position="348"/>
    </location>
</feature>
<dbReference type="GO" id="GO:0033316">
    <property type="term" value="P:meiotic spindle assembly checkpoint signaling"/>
    <property type="evidence" value="ECO:0007669"/>
    <property type="project" value="TreeGrafter"/>
</dbReference>
<feature type="compositionally biased region" description="Polar residues" evidence="7">
    <location>
        <begin position="286"/>
        <end position="297"/>
    </location>
</feature>
<sequence>MHDEEELEEPAFESAFLRDIIQLESSQEKSNANHNRIADSVVSLATFSGSGRGMSEFRDLMGTSRHDQRPGIPAQVPLTGPAVPSKRYATSPSALSTSQAGIGTYSVLGARTTGLSALARSLHAKDGSSNPERPRLQRTASASSSGPVSTPQTTAIAGSLDRKRKLPSYVPAALTSSLSGGSSLAPSSKSTDIHRPDMLDAVTSQASTSLSTVELASDSASVPAVTAVTIPIEDDERTIVKSSSSTGLIAAGQDAAQQYGHAVSTPAARSASNHFATAAADKATPQPMSSLEPSNVKDTLRRYRNPRSIVRLSTLPPARRAPVREDSAEPSSDRSHSHSSSASASPESQRSDTSSEREQPSPKLVSGPSEPVRAPVSARPIPRREGKTFGDDRDILGDLPLAQARTTNIPTPEAPPRQHLDYKVPTKTESPLYAPPAQATATPVQNGQIASKGERSSRKSSQTIVVNGKVYIRSALLGKGGSSRVYRVTDAEHNIFAIKKVQLNRGDEETYTSFCNEIQLLIKLKGHSRIIQLVDSEVNEQRKTLYMVMEVGEIDLNNLLQEKIGQRVSMNFVRHVWEQMLEAVKVVHDAGIVHTDLKPANFVLVRGALKLIDFGIAKAIPSDTTNIARDSQIGTANYMSPEALCDSGLGPRGERMMKLGRASDVWSLGCILYQMVYGITPFGHIRILQHKMMAIQNPKFAIAFPSHAIPTDREGHQVSEAAVEVEHDLLVVLRSCLRFDAKQRSTIPALLEDPFLRSQPSRASEATIFRLIRANWLRYEQSPRGTDNERLSLLEDLFSELVTITH</sequence>
<feature type="compositionally biased region" description="Basic and acidic residues" evidence="7">
    <location>
        <begin position="382"/>
        <end position="395"/>
    </location>
</feature>
<name>G7DS02_MIXOS</name>
<feature type="region of interest" description="Disordered" evidence="7">
    <location>
        <begin position="62"/>
        <end position="95"/>
    </location>
</feature>
<keyword evidence="2" id="KW-0808">Transferase</keyword>
<evidence type="ECO:0000256" key="2">
    <source>
        <dbReference type="ARBA" id="ARBA00022679"/>
    </source>
</evidence>
<dbReference type="SMART" id="SM00220">
    <property type="entry name" value="S_TKc"/>
    <property type="match status" value="1"/>
</dbReference>
<accession>G7DS02</accession>
<dbReference type="GO" id="GO:0004674">
    <property type="term" value="F:protein serine/threonine kinase activity"/>
    <property type="evidence" value="ECO:0007669"/>
    <property type="project" value="UniProtKB-KW"/>
</dbReference>
<evidence type="ECO:0000313" key="10">
    <source>
        <dbReference type="Proteomes" id="UP000009131"/>
    </source>
</evidence>
<dbReference type="PANTHER" id="PTHR22974:SF21">
    <property type="entry name" value="DUAL SPECIFICITY PROTEIN KINASE TTK"/>
    <property type="match status" value="1"/>
</dbReference>
<dbReference type="GO" id="GO:0004712">
    <property type="term" value="F:protein serine/threonine/tyrosine kinase activity"/>
    <property type="evidence" value="ECO:0007669"/>
    <property type="project" value="TreeGrafter"/>
</dbReference>
<evidence type="ECO:0000256" key="7">
    <source>
        <dbReference type="SAM" id="MobiDB-lite"/>
    </source>
</evidence>
<dbReference type="PROSITE" id="PS00107">
    <property type="entry name" value="PROTEIN_KINASE_ATP"/>
    <property type="match status" value="1"/>
</dbReference>
<dbReference type="Gene3D" id="1.10.510.10">
    <property type="entry name" value="Transferase(Phosphotransferase) domain 1"/>
    <property type="match status" value="1"/>
</dbReference>
<protein>
    <recommendedName>
        <fullName evidence="8">Protein kinase domain-containing protein</fullName>
    </recommendedName>
</protein>
<dbReference type="GO" id="GO:0005634">
    <property type="term" value="C:nucleus"/>
    <property type="evidence" value="ECO:0007669"/>
    <property type="project" value="TreeGrafter"/>
</dbReference>
<dbReference type="InterPro" id="IPR000719">
    <property type="entry name" value="Prot_kinase_dom"/>
</dbReference>
<keyword evidence="10" id="KW-1185">Reference proteome</keyword>
<feature type="compositionally biased region" description="Basic and acidic residues" evidence="7">
    <location>
        <begin position="322"/>
        <end position="336"/>
    </location>
</feature>
<dbReference type="CDD" id="cd14131">
    <property type="entry name" value="PKc_Mps1"/>
    <property type="match status" value="1"/>
</dbReference>
<evidence type="ECO:0000256" key="1">
    <source>
        <dbReference type="ARBA" id="ARBA00022527"/>
    </source>
</evidence>
<dbReference type="GO" id="GO:0098813">
    <property type="term" value="P:nuclear chromosome segregation"/>
    <property type="evidence" value="ECO:0007669"/>
    <property type="project" value="UniProtKB-ARBA"/>
</dbReference>
<dbReference type="RefSeq" id="XP_014564708.1">
    <property type="nucleotide sequence ID" value="XM_014709222.1"/>
</dbReference>
<keyword evidence="4" id="KW-0418">Kinase</keyword>
<dbReference type="eggNOG" id="KOG0596">
    <property type="taxonomic scope" value="Eukaryota"/>
</dbReference>
<dbReference type="Pfam" id="PF00069">
    <property type="entry name" value="Pkinase"/>
    <property type="match status" value="1"/>
</dbReference>
<gene>
    <name evidence="9" type="primary">Mo00002</name>
    <name evidence="9" type="ORF">E5Q_00002</name>
</gene>
<dbReference type="PROSITE" id="PS00108">
    <property type="entry name" value="PROTEIN_KINASE_ST"/>
    <property type="match status" value="1"/>
</dbReference>
<dbReference type="Proteomes" id="UP000009131">
    <property type="component" value="Unassembled WGS sequence"/>
</dbReference>
<dbReference type="FunFam" id="1.10.510.10:FF:000224">
    <property type="entry name" value="serine/threonine-protein kinase mph1 isoform X1"/>
    <property type="match status" value="1"/>
</dbReference>
<evidence type="ECO:0000256" key="4">
    <source>
        <dbReference type="ARBA" id="ARBA00022777"/>
    </source>
</evidence>
<keyword evidence="3 6" id="KW-0547">Nucleotide-binding</keyword>
<dbReference type="GO" id="GO:0000776">
    <property type="term" value="C:kinetochore"/>
    <property type="evidence" value="ECO:0007669"/>
    <property type="project" value="TreeGrafter"/>
</dbReference>
<dbReference type="Gene3D" id="3.30.200.20">
    <property type="entry name" value="Phosphorylase Kinase, domain 1"/>
    <property type="match status" value="1"/>
</dbReference>
<dbReference type="EMBL" id="BABT02000002">
    <property type="protein sequence ID" value="GAA93362.1"/>
    <property type="molecule type" value="Genomic_DNA"/>
</dbReference>
<dbReference type="InParanoid" id="G7DS02"/>
<dbReference type="PANTHER" id="PTHR22974">
    <property type="entry name" value="MIXED LINEAGE PROTEIN KINASE"/>
    <property type="match status" value="1"/>
</dbReference>
<dbReference type="OrthoDB" id="20524at2759"/>
<dbReference type="InterPro" id="IPR011009">
    <property type="entry name" value="Kinase-like_dom_sf"/>
</dbReference>
<keyword evidence="5 6" id="KW-0067">ATP-binding</keyword>
<feature type="compositionally biased region" description="Basic and acidic residues" evidence="7">
    <location>
        <begin position="349"/>
        <end position="360"/>
    </location>
</feature>
<proteinExistence type="predicted"/>
<dbReference type="GO" id="GO:0005524">
    <property type="term" value="F:ATP binding"/>
    <property type="evidence" value="ECO:0007669"/>
    <property type="project" value="UniProtKB-UniRule"/>
</dbReference>
<feature type="region of interest" description="Disordered" evidence="7">
    <location>
        <begin position="427"/>
        <end position="461"/>
    </location>
</feature>
<comment type="caution">
    <text evidence="9">The sequence shown here is derived from an EMBL/GenBank/DDBJ whole genome shotgun (WGS) entry which is preliminary data.</text>
</comment>
<feature type="domain" description="Protein kinase" evidence="8">
    <location>
        <begin position="471"/>
        <end position="756"/>
    </location>
</feature>
<dbReference type="STRING" id="764103.G7DS02"/>
<dbReference type="AlphaFoldDB" id="G7DS02"/>
<reference evidence="9 10" key="2">
    <citation type="journal article" date="2012" name="Open Biol.">
        <title>Characteristics of nucleosomes and linker DNA regions on the genome of the basidiomycete Mixia osmundae revealed by mono- and dinucleosome mapping.</title>
        <authorList>
            <person name="Nishida H."/>
            <person name="Kondo S."/>
            <person name="Matsumoto T."/>
            <person name="Suzuki Y."/>
            <person name="Yoshikawa H."/>
            <person name="Taylor T.D."/>
            <person name="Sugiyama J."/>
        </authorList>
    </citation>
    <scope>NUCLEOTIDE SEQUENCE [LARGE SCALE GENOMIC DNA]</scope>
    <source>
        <strain evidence="10">CBS 9802 / IAM 14324 / JCM 22182 / KY 12970</strain>
    </source>
</reference>
<dbReference type="InterPro" id="IPR017441">
    <property type="entry name" value="Protein_kinase_ATP_BS"/>
</dbReference>
<dbReference type="GO" id="GO:0007094">
    <property type="term" value="P:mitotic spindle assembly checkpoint signaling"/>
    <property type="evidence" value="ECO:0007669"/>
    <property type="project" value="TreeGrafter"/>
</dbReference>
<evidence type="ECO:0000256" key="3">
    <source>
        <dbReference type="ARBA" id="ARBA00022741"/>
    </source>
</evidence>
<dbReference type="InterPro" id="IPR027084">
    <property type="entry name" value="Mps1_cat"/>
</dbReference>
<reference evidence="9 10" key="1">
    <citation type="journal article" date="2011" name="J. Gen. Appl. Microbiol.">
        <title>Draft genome sequencing of the enigmatic basidiomycete Mixia osmundae.</title>
        <authorList>
            <person name="Nishida H."/>
            <person name="Nagatsuka Y."/>
            <person name="Sugiyama J."/>
        </authorList>
    </citation>
    <scope>NUCLEOTIDE SEQUENCE [LARGE SCALE GENOMIC DNA]</scope>
    <source>
        <strain evidence="10">CBS 9802 / IAM 14324 / JCM 22182 / KY 12970</strain>
    </source>
</reference>
<feature type="region of interest" description="Disordered" evidence="7">
    <location>
        <begin position="122"/>
        <end position="162"/>
    </location>
</feature>
<dbReference type="InterPro" id="IPR008271">
    <property type="entry name" value="Ser/Thr_kinase_AS"/>
</dbReference>
<dbReference type="HOGENOM" id="CLU_349519_0_0_1"/>
<dbReference type="GO" id="GO:0034501">
    <property type="term" value="P:protein localization to kinetochore"/>
    <property type="evidence" value="ECO:0007669"/>
    <property type="project" value="TreeGrafter"/>
</dbReference>
<organism evidence="9 10">
    <name type="scientific">Mixia osmundae (strain CBS 9802 / IAM 14324 / JCM 22182 / KY 12970)</name>
    <dbReference type="NCBI Taxonomy" id="764103"/>
    <lineage>
        <taxon>Eukaryota</taxon>
        <taxon>Fungi</taxon>
        <taxon>Dikarya</taxon>
        <taxon>Basidiomycota</taxon>
        <taxon>Pucciniomycotina</taxon>
        <taxon>Mixiomycetes</taxon>
        <taxon>Mixiales</taxon>
        <taxon>Mixiaceae</taxon>
        <taxon>Mixia</taxon>
    </lineage>
</organism>
<dbReference type="SUPFAM" id="SSF56112">
    <property type="entry name" value="Protein kinase-like (PK-like)"/>
    <property type="match status" value="1"/>
</dbReference>
<feature type="binding site" evidence="6">
    <location>
        <position position="500"/>
    </location>
    <ligand>
        <name>ATP</name>
        <dbReference type="ChEBI" id="CHEBI:30616"/>
    </ligand>
</feature>
<dbReference type="FunFam" id="3.30.200.20:FF:000131">
    <property type="entry name" value="Dual specificity protein kinase TTK"/>
    <property type="match status" value="1"/>
</dbReference>
<evidence type="ECO:0000259" key="8">
    <source>
        <dbReference type="PROSITE" id="PS50011"/>
    </source>
</evidence>
<dbReference type="PROSITE" id="PS50011">
    <property type="entry name" value="PROTEIN_KINASE_DOM"/>
    <property type="match status" value="1"/>
</dbReference>
<feature type="region of interest" description="Disordered" evidence="7">
    <location>
        <begin position="278"/>
        <end position="395"/>
    </location>
</feature>
<evidence type="ECO:0000256" key="6">
    <source>
        <dbReference type="PROSITE-ProRule" id="PRU10141"/>
    </source>
</evidence>
<keyword evidence="1" id="KW-0723">Serine/threonine-protein kinase</keyword>
<feature type="compositionally biased region" description="Polar residues" evidence="7">
    <location>
        <begin position="138"/>
        <end position="156"/>
    </location>
</feature>
<evidence type="ECO:0000313" key="9">
    <source>
        <dbReference type="EMBL" id="GAA93362.1"/>
    </source>
</evidence>